<keyword evidence="5" id="KW-1133">Transmembrane helix</keyword>
<organism evidence="7 8">
    <name type="scientific">Enterococcus xiangfangensis</name>
    <dbReference type="NCBI Taxonomy" id="1296537"/>
    <lineage>
        <taxon>Bacteria</taxon>
        <taxon>Bacillati</taxon>
        <taxon>Bacillota</taxon>
        <taxon>Bacilli</taxon>
        <taxon>Lactobacillales</taxon>
        <taxon>Enterococcaceae</taxon>
        <taxon>Enterococcus</taxon>
    </lineage>
</organism>
<dbReference type="EMBL" id="JARQAJ010000004">
    <property type="protein sequence ID" value="MDT2759727.1"/>
    <property type="molecule type" value="Genomic_DNA"/>
</dbReference>
<keyword evidence="3" id="KW-0732">Signal</keyword>
<feature type="transmembrane region" description="Helical" evidence="5">
    <location>
        <begin position="12"/>
        <end position="29"/>
    </location>
</feature>
<evidence type="ECO:0000259" key="6">
    <source>
        <dbReference type="Pfam" id="PF17802"/>
    </source>
</evidence>
<keyword evidence="5" id="KW-0472">Membrane</keyword>
<reference evidence="7" key="1">
    <citation type="submission" date="2023-03" db="EMBL/GenBank/DDBJ databases">
        <authorList>
            <person name="Shen W."/>
            <person name="Cai J."/>
        </authorList>
    </citation>
    <scope>NUCLEOTIDE SEQUENCE</scope>
    <source>
        <strain evidence="7">P66-3</strain>
    </source>
</reference>
<accession>A0ABU3FCE6</accession>
<dbReference type="Pfam" id="PF17802">
    <property type="entry name" value="SpaA"/>
    <property type="match status" value="1"/>
</dbReference>
<dbReference type="Gene3D" id="2.60.40.10">
    <property type="entry name" value="Immunoglobulins"/>
    <property type="match status" value="1"/>
</dbReference>
<dbReference type="Proteomes" id="UP001181046">
    <property type="component" value="Unassembled WGS sequence"/>
</dbReference>
<feature type="compositionally biased region" description="Acidic residues" evidence="4">
    <location>
        <begin position="208"/>
        <end position="218"/>
    </location>
</feature>
<feature type="transmembrane region" description="Helical" evidence="5">
    <location>
        <begin position="979"/>
        <end position="1000"/>
    </location>
</feature>
<evidence type="ECO:0000256" key="2">
    <source>
        <dbReference type="ARBA" id="ARBA00022525"/>
    </source>
</evidence>
<comment type="caution">
    <text evidence="7">The sequence shown here is derived from an EMBL/GenBank/DDBJ whole genome shotgun (WGS) entry which is preliminary data.</text>
</comment>
<keyword evidence="8" id="KW-1185">Reference proteome</keyword>
<feature type="domain" description="SpaA-like prealbumin fold" evidence="6">
    <location>
        <begin position="851"/>
        <end position="931"/>
    </location>
</feature>
<keyword evidence="5" id="KW-0812">Transmembrane</keyword>
<dbReference type="InterPro" id="IPR041033">
    <property type="entry name" value="SpaA_PFL_dom_1"/>
</dbReference>
<evidence type="ECO:0000256" key="3">
    <source>
        <dbReference type="ARBA" id="ARBA00022729"/>
    </source>
</evidence>
<dbReference type="InterPro" id="IPR013783">
    <property type="entry name" value="Ig-like_fold"/>
</dbReference>
<evidence type="ECO:0000256" key="1">
    <source>
        <dbReference type="ARBA" id="ARBA00007257"/>
    </source>
</evidence>
<name>A0ABU3FCE6_9ENTE</name>
<evidence type="ECO:0000256" key="5">
    <source>
        <dbReference type="SAM" id="Phobius"/>
    </source>
</evidence>
<gene>
    <name evidence="7" type="ORF">P7H27_08125</name>
</gene>
<sequence length="1008" mass="112484">MDKRMKMREKRQALWSIVAILMIIFPYILSMASVLPQKVEAVTTGEVIFDQEDMGRVEVSYQEKETTIEWQIDYQKYEDASNEYDSQRLLKLKLDTVSDIDSGLKDTASMQLQADGWLAESTYSTTSKGKILLEVPKEENTLAVEIQLDERRTAISENDPAELEALVEEDSQDIPELQLTDILPAEMQGPYQVTAQVDTVEETQATEAENENDQEESVDAAASLPSRATRNITRSSEFPDIRSTKRAQLATKDAAGNPLSPLEAWNQRLYEITFDLTATAPLLHGEADIVFIVDVSGSTSGGDRAADIKAAITFLEKELEGTGATINIAILPASGKFEPNNNTQDIKLDFASLEEWTFKENADAKSLFEDQFDKINEKNYGGNKNAIVTNEYINEELLPGRNNHAFVVYAVGTTINDPKAVGEYVKDADHLSPENTFVAQSENMDNAWLSNGVTIAENYFHNNNVGEGDIVKAMVDALVRKLRINNLQLTDELSQYFEIVAIPDSEEDGPKFSIANDGKTFNVTDIELNSNDPAEGEEAYYSWSTTILVKAEDAFVGADEVPTNIGASSGIKIPEMETMQPFETVDGEGREYDLATPYVDVKLHAPIPIETNETILLNQAAKGIVEITEGWHEKIWKSEHDHKDIEHNHELKEDFHKDHKPHPQKDETYESEHTIKAGVASEEMAAAEYVANYGTKELEDLEDPKSDAYPRSNQHVRSVVHNVQVLTTKLTIDKKLDGEKLLDDFKATFNLEIVETDEPIKPIYSEERTLPDEDLEFEELGVGTYELSEQLASELDGIKIAGPWEIVVSEKAKQDPEELPTFELSIGDQKIVATEDGFLLELNNESKELAVDVLKLDEHSQAPISGVTFEIHDSANTLIAKGTTDDDGKLIFEAEPEFKVNETYTLTETSVPNDYVMLSDKIEFTIDSTGTLNAFKGEDTYSLVSKKDSEDINALLFEITVLNRPKGQLPTTGGEGRRMFMIIAAILLVCAMGTSVYYVYRNRRGQSK</sequence>
<dbReference type="PANTHER" id="PTHR36108">
    <property type="entry name" value="COLOSSIN-B-RELATED"/>
    <property type="match status" value="1"/>
</dbReference>
<dbReference type="PANTHER" id="PTHR36108:SF13">
    <property type="entry name" value="COLOSSIN-B-RELATED"/>
    <property type="match status" value="1"/>
</dbReference>
<feature type="region of interest" description="Disordered" evidence="4">
    <location>
        <begin position="207"/>
        <end position="244"/>
    </location>
</feature>
<protein>
    <submittedName>
        <fullName evidence="7">Prealbumin-like fold domain-containing protein</fullName>
    </submittedName>
</protein>
<evidence type="ECO:0000313" key="7">
    <source>
        <dbReference type="EMBL" id="MDT2759727.1"/>
    </source>
</evidence>
<evidence type="ECO:0000256" key="4">
    <source>
        <dbReference type="SAM" id="MobiDB-lite"/>
    </source>
</evidence>
<feature type="compositionally biased region" description="Polar residues" evidence="4">
    <location>
        <begin position="226"/>
        <end position="236"/>
    </location>
</feature>
<comment type="similarity">
    <text evidence="1">Belongs to the serine-aspartate repeat-containing protein (SDr) family.</text>
</comment>
<proteinExistence type="inferred from homology"/>
<evidence type="ECO:0000313" key="8">
    <source>
        <dbReference type="Proteomes" id="UP001181046"/>
    </source>
</evidence>
<keyword evidence="2" id="KW-0964">Secreted</keyword>